<dbReference type="SUPFAM" id="SSF52540">
    <property type="entry name" value="P-loop containing nucleoside triphosphate hydrolases"/>
    <property type="match status" value="1"/>
</dbReference>
<evidence type="ECO:0000313" key="11">
    <source>
        <dbReference type="EMBL" id="KAE9598521.1"/>
    </source>
</evidence>
<comment type="caution">
    <text evidence="11">The sequence shown here is derived from an EMBL/GenBank/DDBJ whole genome shotgun (WGS) entry which is preliminary data.</text>
</comment>
<dbReference type="Proteomes" id="UP000447434">
    <property type="component" value="Chromosome 15"/>
</dbReference>
<evidence type="ECO:0000256" key="6">
    <source>
        <dbReference type="ARBA" id="ARBA00034488"/>
    </source>
</evidence>
<feature type="region of interest" description="Disordered" evidence="9">
    <location>
        <begin position="30"/>
        <end position="79"/>
    </location>
</feature>
<dbReference type="PANTHER" id="PTHR37739">
    <property type="entry name" value="KINESIN-LIKE PROTEIN KIN-12D"/>
    <property type="match status" value="1"/>
</dbReference>
<sequence length="1183" mass="132916">MRKSNNTESSFLGTISSSSIRNLLPKSFSSKLKHSSSSSSSSSSNLKSSKYVSENTPPVHPNILINNHHHQPQPKTSISHTYDVTKSHSLHVPPVKVVVRISSENSNIREGDCEIKKVSSDTLCVGDLQFTFDEVFDTNSNQEDIFQSVGVPLVTNALAGYNTSILSYGQSGIGKTCTMWGPLNAMVVEPSDHRHQGIAFRIFQMLFSELEREECISDRNYQCRCSFIEISNEQIGDLLNPIKKNLEMKDDSKNALCIDNLIEEDVTSYDDMAKILIKGLSSRKVGAVRSSSNSLRSHIIFTLTIESWCKGTTKNFGSSKTSRINIIDLAGLDKNNINDADSQYLGERRNVNKSSSQLGHLVDALSKEYKSGNDEDTPHRNFCLTRLLQESLGGNAKLSVICSIFTDNKSNGETLHMLRIGQQVRSIRNGPVFNEIKEAEVDFRDTIHLLKEELIRAKVGVHSSVESKYFQHNVQERLNQYRVSLNHSLILPHMDNATDDEVNEDDIRQLREQFDELHSSSEGNLKDIPVGEDHVQFCSVEENCDADMTSGDENENAEVRYGQPSSKPCHEDIVASEDNKYTTKISMATKFPLRDSISVSSFSKSPILDGPQLSESPKFSNSQKKGTTISSSYLGSWNNVAESSNFSKELLGKSVKQDEHIKSSLQTSKAECLAVSLQKGLQIINYHQSNSALNKSSSSFSFEHLTLTPCSEIDKFECSDQKIQQKPSSDKITPTLLCVSCRTKISDQDTTEVQDILKSCTEAYGKAGNPDELADKAPEHLESALAKGIMREKELENVCKEQAARIEQLNQLVVEKFKGENKLNSIVGYGQRDDYNSMKDNDKEFLRSTSSYGHLPCIMEEKCEIKEAQEGASSFGANEKESLLKEIHNLRSNLQLYSDAPVKKSTDRFGSLMSRSIQLQKSGVFSHNIGGEELENERQRWTEMESEWICLTDELRADLESYRQRAERLEMELRSEKKCTAELDDALSRAVIGHSRMVEHYADLQEKYDDLVAKHGAMMEGVAEVKKAVTNASKKGHARFAKSLAAELSALRVERESESKLLKKENHILKSQLRDTAEAVQAAGELLVRLREAEHAASVAEENFANMQQDNEDLRMQLEKLKRKHKTEISTMNQYLTESKLPQSALQPHYREDSHFADENAASYMYDDQAWRAEFGAIYQEHY</sequence>
<keyword evidence="12" id="KW-1185">Reference proteome</keyword>
<evidence type="ECO:0000256" key="4">
    <source>
        <dbReference type="ARBA" id="ARBA00023054"/>
    </source>
</evidence>
<feature type="coiled-coil region" evidence="8">
    <location>
        <begin position="952"/>
        <end position="979"/>
    </location>
</feature>
<evidence type="ECO:0000313" key="12">
    <source>
        <dbReference type="Proteomes" id="UP000447434"/>
    </source>
</evidence>
<dbReference type="Pfam" id="PF00225">
    <property type="entry name" value="Kinesin"/>
    <property type="match status" value="1"/>
</dbReference>
<feature type="binding site" evidence="7">
    <location>
        <begin position="169"/>
        <end position="176"/>
    </location>
    <ligand>
        <name>ATP</name>
        <dbReference type="ChEBI" id="CHEBI:30616"/>
    </ligand>
</feature>
<evidence type="ECO:0000259" key="10">
    <source>
        <dbReference type="PROSITE" id="PS50067"/>
    </source>
</evidence>
<dbReference type="PROSITE" id="PS50067">
    <property type="entry name" value="KINESIN_MOTOR_2"/>
    <property type="match status" value="1"/>
</dbReference>
<feature type="coiled-coil region" evidence="8">
    <location>
        <begin position="1090"/>
        <end position="1131"/>
    </location>
</feature>
<name>A0A6A4P9T1_LUPAL</name>
<dbReference type="PRINTS" id="PR00380">
    <property type="entry name" value="KINESINHEAVY"/>
</dbReference>
<keyword evidence="5 7" id="KW-0505">Motor protein</keyword>
<protein>
    <submittedName>
        <fullName evidence="11">Putative plus-end-directed kinesin ATPase</fullName>
    </submittedName>
</protein>
<keyword evidence="3 7" id="KW-0067">ATP-binding</keyword>
<evidence type="ECO:0000256" key="5">
    <source>
        <dbReference type="ARBA" id="ARBA00023175"/>
    </source>
</evidence>
<accession>A0A6A4P9T1</accession>
<dbReference type="AlphaFoldDB" id="A0A6A4P9T1"/>
<gene>
    <name evidence="11" type="ORF">Lalb_Chr15g0081891</name>
</gene>
<dbReference type="InterPro" id="IPR036961">
    <property type="entry name" value="Kinesin_motor_dom_sf"/>
</dbReference>
<evidence type="ECO:0000256" key="8">
    <source>
        <dbReference type="SAM" id="Coils"/>
    </source>
</evidence>
<keyword evidence="1" id="KW-0493">Microtubule</keyword>
<dbReference type="GO" id="GO:0005874">
    <property type="term" value="C:microtubule"/>
    <property type="evidence" value="ECO:0007669"/>
    <property type="project" value="UniProtKB-KW"/>
</dbReference>
<dbReference type="InterPro" id="IPR001752">
    <property type="entry name" value="Kinesin_motor_dom"/>
</dbReference>
<evidence type="ECO:0000256" key="3">
    <source>
        <dbReference type="ARBA" id="ARBA00022840"/>
    </source>
</evidence>
<dbReference type="SMART" id="SM00129">
    <property type="entry name" value="KISc"/>
    <property type="match status" value="1"/>
</dbReference>
<feature type="domain" description="Kinesin motor" evidence="10">
    <location>
        <begin position="94"/>
        <end position="427"/>
    </location>
</feature>
<feature type="compositionally biased region" description="Low complexity" evidence="9">
    <location>
        <begin position="30"/>
        <end position="50"/>
    </location>
</feature>
<evidence type="ECO:0000256" key="7">
    <source>
        <dbReference type="PROSITE-ProRule" id="PRU00283"/>
    </source>
</evidence>
<organism evidence="11 12">
    <name type="scientific">Lupinus albus</name>
    <name type="common">White lupine</name>
    <name type="synonym">Lupinus termis</name>
    <dbReference type="NCBI Taxonomy" id="3870"/>
    <lineage>
        <taxon>Eukaryota</taxon>
        <taxon>Viridiplantae</taxon>
        <taxon>Streptophyta</taxon>
        <taxon>Embryophyta</taxon>
        <taxon>Tracheophyta</taxon>
        <taxon>Spermatophyta</taxon>
        <taxon>Magnoliopsida</taxon>
        <taxon>eudicotyledons</taxon>
        <taxon>Gunneridae</taxon>
        <taxon>Pentapetalae</taxon>
        <taxon>rosids</taxon>
        <taxon>fabids</taxon>
        <taxon>Fabales</taxon>
        <taxon>Fabaceae</taxon>
        <taxon>Papilionoideae</taxon>
        <taxon>50 kb inversion clade</taxon>
        <taxon>genistoids sensu lato</taxon>
        <taxon>core genistoids</taxon>
        <taxon>Genisteae</taxon>
        <taxon>Lupinus</taxon>
    </lineage>
</organism>
<dbReference type="Gene3D" id="3.40.850.10">
    <property type="entry name" value="Kinesin motor domain"/>
    <property type="match status" value="1"/>
</dbReference>
<dbReference type="EMBL" id="WOCE01000015">
    <property type="protein sequence ID" value="KAE9598521.1"/>
    <property type="molecule type" value="Genomic_DNA"/>
</dbReference>
<dbReference type="GO" id="GO:0003777">
    <property type="term" value="F:microtubule motor activity"/>
    <property type="evidence" value="ECO:0007669"/>
    <property type="project" value="InterPro"/>
</dbReference>
<keyword evidence="4 8" id="KW-0175">Coiled coil</keyword>
<evidence type="ECO:0000256" key="2">
    <source>
        <dbReference type="ARBA" id="ARBA00022741"/>
    </source>
</evidence>
<dbReference type="InterPro" id="IPR027417">
    <property type="entry name" value="P-loop_NTPase"/>
</dbReference>
<keyword evidence="2 7" id="KW-0547">Nucleotide-binding</keyword>
<dbReference type="GO" id="GO:0008017">
    <property type="term" value="F:microtubule binding"/>
    <property type="evidence" value="ECO:0007669"/>
    <property type="project" value="InterPro"/>
</dbReference>
<dbReference type="InterPro" id="IPR044986">
    <property type="entry name" value="KIF15/KIN-12"/>
</dbReference>
<reference evidence="12" key="1">
    <citation type="journal article" date="2020" name="Nat. Commun.">
        <title>Genome sequence of the cluster root forming white lupin.</title>
        <authorList>
            <person name="Hufnagel B."/>
            <person name="Marques A."/>
            <person name="Soriano A."/>
            <person name="Marques L."/>
            <person name="Divol F."/>
            <person name="Doumas P."/>
            <person name="Sallet E."/>
            <person name="Mancinotti D."/>
            <person name="Carrere S."/>
            <person name="Marande W."/>
            <person name="Arribat S."/>
            <person name="Keller J."/>
            <person name="Huneau C."/>
            <person name="Blein T."/>
            <person name="Aime D."/>
            <person name="Laguerre M."/>
            <person name="Taylor J."/>
            <person name="Schubert V."/>
            <person name="Nelson M."/>
            <person name="Geu-Flores F."/>
            <person name="Crespi M."/>
            <person name="Gallardo-Guerrero K."/>
            <person name="Delaux P.-M."/>
            <person name="Salse J."/>
            <person name="Berges H."/>
            <person name="Guyot R."/>
            <person name="Gouzy J."/>
            <person name="Peret B."/>
        </authorList>
    </citation>
    <scope>NUCLEOTIDE SEQUENCE [LARGE SCALE GENOMIC DNA]</scope>
    <source>
        <strain evidence="12">cv. Amiga</strain>
    </source>
</reference>
<dbReference type="GO" id="GO:0007018">
    <property type="term" value="P:microtubule-based movement"/>
    <property type="evidence" value="ECO:0007669"/>
    <property type="project" value="InterPro"/>
</dbReference>
<comment type="similarity">
    <text evidence="6">Belongs to the TRAFAC class myosin-kinesin ATPase superfamily. Kinesin family. KIN-12 subfamily.</text>
</comment>
<proteinExistence type="inferred from homology"/>
<dbReference type="PANTHER" id="PTHR37739:SF8">
    <property type="entry name" value="KINESIN-LIKE PROTEIN KIN-12D"/>
    <property type="match status" value="1"/>
</dbReference>
<dbReference type="OrthoDB" id="1907171at2759"/>
<dbReference type="GO" id="GO:0005524">
    <property type="term" value="F:ATP binding"/>
    <property type="evidence" value="ECO:0007669"/>
    <property type="project" value="UniProtKB-UniRule"/>
</dbReference>
<evidence type="ECO:0000256" key="9">
    <source>
        <dbReference type="SAM" id="MobiDB-lite"/>
    </source>
</evidence>
<evidence type="ECO:0000256" key="1">
    <source>
        <dbReference type="ARBA" id="ARBA00022701"/>
    </source>
</evidence>